<reference evidence="1 2" key="1">
    <citation type="journal article" date="2016" name="Front. Microbiol.">
        <title>Genomic Resource of Rice Seed Associated Bacteria.</title>
        <authorList>
            <person name="Midha S."/>
            <person name="Bansal K."/>
            <person name="Sharma S."/>
            <person name="Kumar N."/>
            <person name="Patil P.P."/>
            <person name="Chaudhry V."/>
            <person name="Patil P.B."/>
        </authorList>
    </citation>
    <scope>NUCLEOTIDE SEQUENCE [LARGE SCALE GENOMIC DNA]</scope>
    <source>
        <strain evidence="1 2">NS359</strain>
    </source>
</reference>
<accession>A0A147DTG7</accession>
<dbReference type="STRING" id="465820.NS263_06215"/>
<gene>
    <name evidence="1" type="ORF">NS359_02540</name>
</gene>
<name>A0A147DTG7_9MICO</name>
<protein>
    <recommendedName>
        <fullName evidence="3">Fe-S osidoreductase</fullName>
    </recommendedName>
</protein>
<sequence>MQLGTRWNVGGQPPERLPDAVVVAVRGVEDELATESVDASTWRWTLTYLEGKPVVELDDGTAIHLDPAGRAQVTNPDDAPEED</sequence>
<dbReference type="RefSeq" id="WP_058748849.1">
    <property type="nucleotide sequence ID" value="NZ_LDRC01000011.1"/>
</dbReference>
<evidence type="ECO:0008006" key="3">
    <source>
        <dbReference type="Google" id="ProtNLM"/>
    </source>
</evidence>
<dbReference type="Proteomes" id="UP000072763">
    <property type="component" value="Unassembled WGS sequence"/>
</dbReference>
<comment type="caution">
    <text evidence="1">The sequence shown here is derived from an EMBL/GenBank/DDBJ whole genome shotgun (WGS) entry which is preliminary data.</text>
</comment>
<dbReference type="EMBL" id="LDRC01000011">
    <property type="protein sequence ID" value="KTR53665.1"/>
    <property type="molecule type" value="Genomic_DNA"/>
</dbReference>
<dbReference type="PATRIC" id="fig|465820.4.peg.288"/>
<dbReference type="AlphaFoldDB" id="A0A147DTG7"/>
<proteinExistence type="predicted"/>
<evidence type="ECO:0000313" key="2">
    <source>
        <dbReference type="Proteomes" id="UP000072763"/>
    </source>
</evidence>
<evidence type="ECO:0000313" key="1">
    <source>
        <dbReference type="EMBL" id="KTR53665.1"/>
    </source>
</evidence>
<dbReference type="OrthoDB" id="5007400at2"/>
<organism evidence="1 2">
    <name type="scientific">Curtobacterium oceanosedimentum</name>
    <dbReference type="NCBI Taxonomy" id="465820"/>
    <lineage>
        <taxon>Bacteria</taxon>
        <taxon>Bacillati</taxon>
        <taxon>Actinomycetota</taxon>
        <taxon>Actinomycetes</taxon>
        <taxon>Micrococcales</taxon>
        <taxon>Microbacteriaceae</taxon>
        <taxon>Curtobacterium</taxon>
    </lineage>
</organism>